<accession>A0A1X2HY37</accession>
<feature type="compositionally biased region" description="Basic residues" evidence="6">
    <location>
        <begin position="183"/>
        <end position="214"/>
    </location>
</feature>
<dbReference type="InterPro" id="IPR036236">
    <property type="entry name" value="Znf_C2H2_sf"/>
</dbReference>
<dbReference type="OrthoDB" id="8117402at2759"/>
<dbReference type="GO" id="GO:0005634">
    <property type="term" value="C:nucleus"/>
    <property type="evidence" value="ECO:0007669"/>
    <property type="project" value="TreeGrafter"/>
</dbReference>
<evidence type="ECO:0000256" key="3">
    <source>
        <dbReference type="ARBA" id="ARBA00022771"/>
    </source>
</evidence>
<dbReference type="PANTHER" id="PTHR24403:SF67">
    <property type="entry name" value="FI01116P-RELATED"/>
    <property type="match status" value="1"/>
</dbReference>
<dbReference type="SMART" id="SM00355">
    <property type="entry name" value="ZnF_C2H2"/>
    <property type="match status" value="2"/>
</dbReference>
<name>A0A1X2HY37_9FUNG</name>
<dbReference type="PROSITE" id="PS00028">
    <property type="entry name" value="ZINC_FINGER_C2H2_1"/>
    <property type="match status" value="1"/>
</dbReference>
<proteinExistence type="predicted"/>
<evidence type="ECO:0000256" key="2">
    <source>
        <dbReference type="ARBA" id="ARBA00022737"/>
    </source>
</evidence>
<keyword evidence="4" id="KW-0862">Zinc</keyword>
<feature type="domain" description="C2H2-type" evidence="7">
    <location>
        <begin position="142"/>
        <end position="169"/>
    </location>
</feature>
<keyword evidence="2" id="KW-0677">Repeat</keyword>
<feature type="domain" description="C2H2-type" evidence="7">
    <location>
        <begin position="172"/>
        <end position="194"/>
    </location>
</feature>
<evidence type="ECO:0000256" key="5">
    <source>
        <dbReference type="PROSITE-ProRule" id="PRU00042"/>
    </source>
</evidence>
<dbReference type="Proteomes" id="UP000193560">
    <property type="component" value="Unassembled WGS sequence"/>
</dbReference>
<dbReference type="Gene3D" id="3.30.160.60">
    <property type="entry name" value="Classic Zinc Finger"/>
    <property type="match status" value="1"/>
</dbReference>
<gene>
    <name evidence="8" type="ORF">BCR42DRAFT_428779</name>
</gene>
<organism evidence="8 9">
    <name type="scientific">Absidia repens</name>
    <dbReference type="NCBI Taxonomy" id="90262"/>
    <lineage>
        <taxon>Eukaryota</taxon>
        <taxon>Fungi</taxon>
        <taxon>Fungi incertae sedis</taxon>
        <taxon>Mucoromycota</taxon>
        <taxon>Mucoromycotina</taxon>
        <taxon>Mucoromycetes</taxon>
        <taxon>Mucorales</taxon>
        <taxon>Cunninghamellaceae</taxon>
        <taxon>Absidia</taxon>
    </lineage>
</organism>
<dbReference type="STRING" id="90262.A0A1X2HY37"/>
<evidence type="ECO:0000259" key="7">
    <source>
        <dbReference type="PROSITE" id="PS50157"/>
    </source>
</evidence>
<dbReference type="PROSITE" id="PS50157">
    <property type="entry name" value="ZINC_FINGER_C2H2_2"/>
    <property type="match status" value="2"/>
</dbReference>
<dbReference type="AlphaFoldDB" id="A0A1X2HY37"/>
<comment type="caution">
    <text evidence="8">The sequence shown here is derived from an EMBL/GenBank/DDBJ whole genome shotgun (WGS) entry which is preliminary data.</text>
</comment>
<keyword evidence="1" id="KW-0479">Metal-binding</keyword>
<reference evidence="8 9" key="1">
    <citation type="submission" date="2016-07" db="EMBL/GenBank/DDBJ databases">
        <title>Pervasive Adenine N6-methylation of Active Genes in Fungi.</title>
        <authorList>
            <consortium name="DOE Joint Genome Institute"/>
            <person name="Mondo S.J."/>
            <person name="Dannebaum R.O."/>
            <person name="Kuo R.C."/>
            <person name="Labutti K."/>
            <person name="Haridas S."/>
            <person name="Kuo A."/>
            <person name="Salamov A."/>
            <person name="Ahrendt S.R."/>
            <person name="Lipzen A."/>
            <person name="Sullivan W."/>
            <person name="Andreopoulos W.B."/>
            <person name="Clum A."/>
            <person name="Lindquist E."/>
            <person name="Daum C."/>
            <person name="Ramamoorthy G.K."/>
            <person name="Gryganskyi A."/>
            <person name="Culley D."/>
            <person name="Magnuson J.K."/>
            <person name="James T.Y."/>
            <person name="O'Malley M.A."/>
            <person name="Stajich J.E."/>
            <person name="Spatafora J.W."/>
            <person name="Visel A."/>
            <person name="Grigoriev I.V."/>
        </authorList>
    </citation>
    <scope>NUCLEOTIDE SEQUENCE [LARGE SCALE GENOMIC DNA]</scope>
    <source>
        <strain evidence="8 9">NRRL 1336</strain>
    </source>
</reference>
<protein>
    <recommendedName>
        <fullName evidence="7">C2H2-type domain-containing protein</fullName>
    </recommendedName>
</protein>
<evidence type="ECO:0000313" key="8">
    <source>
        <dbReference type="EMBL" id="ORZ04910.1"/>
    </source>
</evidence>
<evidence type="ECO:0000256" key="6">
    <source>
        <dbReference type="SAM" id="MobiDB-lite"/>
    </source>
</evidence>
<dbReference type="EMBL" id="MCGE01000047">
    <property type="protein sequence ID" value="ORZ04910.1"/>
    <property type="molecule type" value="Genomic_DNA"/>
</dbReference>
<dbReference type="GO" id="GO:0008270">
    <property type="term" value="F:zinc ion binding"/>
    <property type="evidence" value="ECO:0007669"/>
    <property type="project" value="UniProtKB-KW"/>
</dbReference>
<evidence type="ECO:0000313" key="9">
    <source>
        <dbReference type="Proteomes" id="UP000193560"/>
    </source>
</evidence>
<keyword evidence="3 5" id="KW-0863">Zinc-finger</keyword>
<feature type="region of interest" description="Disordered" evidence="6">
    <location>
        <begin position="183"/>
        <end position="220"/>
    </location>
</feature>
<dbReference type="GO" id="GO:0045944">
    <property type="term" value="P:positive regulation of transcription by RNA polymerase II"/>
    <property type="evidence" value="ECO:0007669"/>
    <property type="project" value="TreeGrafter"/>
</dbReference>
<sequence>MATHPSAEDFCVSDLLDSYSHHQHIASPTLTDTTLTTNTNYPTYFSQLPMHPPQGFSPNTEYWISPTTPLMESMDGYMNTNSVNTVDQQPYFFVKQQNNTSPALLTASPAFIPTAVNSMNHHSTALSVALSYNAKKKMKKVHHCPHCHHTSNRANNMKEHILTHDPYRPKLFTCNVCQKSFARKHDMKRHTKSHLRVPRKQSKSTQQHRHHHQQHHDYQG</sequence>
<evidence type="ECO:0000256" key="4">
    <source>
        <dbReference type="ARBA" id="ARBA00022833"/>
    </source>
</evidence>
<dbReference type="InterPro" id="IPR050688">
    <property type="entry name" value="Zinc_finger/UBP_domain"/>
</dbReference>
<dbReference type="PANTHER" id="PTHR24403">
    <property type="entry name" value="ZINC FINGER PROTEIN"/>
    <property type="match status" value="1"/>
</dbReference>
<dbReference type="InterPro" id="IPR013087">
    <property type="entry name" value="Znf_C2H2_type"/>
</dbReference>
<evidence type="ECO:0000256" key="1">
    <source>
        <dbReference type="ARBA" id="ARBA00022723"/>
    </source>
</evidence>
<keyword evidence="9" id="KW-1185">Reference proteome</keyword>
<dbReference type="FunFam" id="3.30.160.60:FF:000100">
    <property type="entry name" value="Zinc finger 45-like"/>
    <property type="match status" value="1"/>
</dbReference>
<dbReference type="SUPFAM" id="SSF57667">
    <property type="entry name" value="beta-beta-alpha zinc fingers"/>
    <property type="match status" value="1"/>
</dbReference>